<feature type="chain" id="PRO_5017288598" evidence="1">
    <location>
        <begin position="20"/>
        <end position="240"/>
    </location>
</feature>
<keyword evidence="1" id="KW-0732">Signal</keyword>
<dbReference type="EMBL" id="FNZE01000013">
    <property type="protein sequence ID" value="SEJ65290.1"/>
    <property type="molecule type" value="Genomic_DNA"/>
</dbReference>
<proteinExistence type="predicted"/>
<accession>A0A1H7ATU9</accession>
<dbReference type="RefSeq" id="WP_090312540.1">
    <property type="nucleotide sequence ID" value="NZ_FNZE01000013.1"/>
</dbReference>
<reference evidence="3" key="1">
    <citation type="submission" date="2016-10" db="EMBL/GenBank/DDBJ databases">
        <authorList>
            <person name="Varghese N."/>
            <person name="Submissions S."/>
        </authorList>
    </citation>
    <scope>NUCLEOTIDE SEQUENCE [LARGE SCALE GENOMIC DNA]</scope>
    <source>
        <strain evidence="3">LMG 25967</strain>
    </source>
</reference>
<dbReference type="AlphaFoldDB" id="A0A1H7ATU9"/>
<protein>
    <submittedName>
        <fullName evidence="2">Uncharacterized protein</fullName>
    </submittedName>
</protein>
<organism evidence="2 3">
    <name type="scientific">Pseudomonas linyingensis</name>
    <dbReference type="NCBI Taxonomy" id="915471"/>
    <lineage>
        <taxon>Bacteria</taxon>
        <taxon>Pseudomonadati</taxon>
        <taxon>Pseudomonadota</taxon>
        <taxon>Gammaproteobacteria</taxon>
        <taxon>Pseudomonadales</taxon>
        <taxon>Pseudomonadaceae</taxon>
        <taxon>Pseudomonas</taxon>
    </lineage>
</organism>
<dbReference type="Proteomes" id="UP000242930">
    <property type="component" value="Unassembled WGS sequence"/>
</dbReference>
<evidence type="ECO:0000256" key="1">
    <source>
        <dbReference type="SAM" id="SignalP"/>
    </source>
</evidence>
<keyword evidence="3" id="KW-1185">Reference proteome</keyword>
<sequence>MLHRLLLVLLLMLPGLASASLAAQRLQDIRLQAFAACSNLLAFYNPNQDEADPRHLERYRQGFDGLQQLLTGQDDATLKEASAEMRSVLEEIERVPTGQVELYPERIIPLMKAHARLDHRAAELYAAAPAAEPRQLTLHRLSLDIERLLLLYQSRAFSLIGMYVLDVDDDTVPQLDGQILQGFADLKAQWPERATELSKLKQSYDFVRPRLLQHDRAWVPGSAAYYLGQVTTRLAQLDAK</sequence>
<gene>
    <name evidence="2" type="ORF">SAMN05216201_11346</name>
</gene>
<dbReference type="OrthoDB" id="6871517at2"/>
<evidence type="ECO:0000313" key="3">
    <source>
        <dbReference type="Proteomes" id="UP000242930"/>
    </source>
</evidence>
<name>A0A1H7ATU9_9PSED</name>
<feature type="signal peptide" evidence="1">
    <location>
        <begin position="1"/>
        <end position="19"/>
    </location>
</feature>
<evidence type="ECO:0000313" key="2">
    <source>
        <dbReference type="EMBL" id="SEJ65290.1"/>
    </source>
</evidence>
<dbReference type="STRING" id="915471.SAMN05216201_11346"/>